<dbReference type="Proteomes" id="UP000825008">
    <property type="component" value="Chromosome"/>
</dbReference>
<dbReference type="KEGG" id="mher:K3U94_03590"/>
<sequence>MLYLDTSALVKLVRREPESDALVDWLAAQQPTPWVSSTLIEAELPRAIRRAEPSLLVDVPATLARVSRYEVNEVVRAAAAALPDPTLRSLDAIHLATGHAVFGARLTAFVAYDGRLLAAAEAIGLPTVSPGR</sequence>
<comment type="similarity">
    <text evidence="6">Belongs to the PINc/VapC protein family.</text>
</comment>
<evidence type="ECO:0000313" key="8">
    <source>
        <dbReference type="EMBL" id="QZA08412.1"/>
    </source>
</evidence>
<keyword evidence="1 6" id="KW-1277">Toxin-antitoxin system</keyword>
<feature type="binding site" evidence="6">
    <location>
        <position position="91"/>
    </location>
    <ligand>
        <name>Mg(2+)</name>
        <dbReference type="ChEBI" id="CHEBI:18420"/>
    </ligand>
</feature>
<dbReference type="EC" id="3.1.-.-" evidence="6"/>
<keyword evidence="5 6" id="KW-0460">Magnesium</keyword>
<comment type="cofactor">
    <cofactor evidence="6">
        <name>Mg(2+)</name>
        <dbReference type="ChEBI" id="CHEBI:18420"/>
    </cofactor>
</comment>
<dbReference type="InterPro" id="IPR022907">
    <property type="entry name" value="VapC_family"/>
</dbReference>
<dbReference type="GO" id="GO:0000287">
    <property type="term" value="F:magnesium ion binding"/>
    <property type="evidence" value="ECO:0007669"/>
    <property type="project" value="UniProtKB-UniRule"/>
</dbReference>
<evidence type="ECO:0000256" key="5">
    <source>
        <dbReference type="ARBA" id="ARBA00022842"/>
    </source>
</evidence>
<dbReference type="HAMAP" id="MF_00265">
    <property type="entry name" value="VapC_Nob1"/>
    <property type="match status" value="1"/>
</dbReference>
<name>A0A9X7WIY2_9MYCO</name>
<dbReference type="EMBL" id="CP080997">
    <property type="protein sequence ID" value="QZA08412.1"/>
    <property type="molecule type" value="Genomic_DNA"/>
</dbReference>
<organism evidence="8 9">
    <name type="scientific">Mycolicibacter heraklionensis</name>
    <dbReference type="NCBI Taxonomy" id="512402"/>
    <lineage>
        <taxon>Bacteria</taxon>
        <taxon>Bacillati</taxon>
        <taxon>Actinomycetota</taxon>
        <taxon>Actinomycetes</taxon>
        <taxon>Mycobacteriales</taxon>
        <taxon>Mycobacteriaceae</taxon>
        <taxon>Mycolicibacter</taxon>
    </lineage>
</organism>
<dbReference type="CDD" id="cd09874">
    <property type="entry name" value="PIN_MT3492-like"/>
    <property type="match status" value="1"/>
</dbReference>
<keyword evidence="2 6" id="KW-0540">Nuclease</keyword>
<evidence type="ECO:0000256" key="3">
    <source>
        <dbReference type="ARBA" id="ARBA00022723"/>
    </source>
</evidence>
<keyword evidence="3 6" id="KW-0479">Metal-binding</keyword>
<dbReference type="GO" id="GO:0016787">
    <property type="term" value="F:hydrolase activity"/>
    <property type="evidence" value="ECO:0007669"/>
    <property type="project" value="UniProtKB-KW"/>
</dbReference>
<evidence type="ECO:0000313" key="9">
    <source>
        <dbReference type="Proteomes" id="UP000825008"/>
    </source>
</evidence>
<comment type="function">
    <text evidence="6">Toxic component of a toxin-antitoxin (TA) system. An RNase.</text>
</comment>
<evidence type="ECO:0000256" key="4">
    <source>
        <dbReference type="ARBA" id="ARBA00022801"/>
    </source>
</evidence>
<reference evidence="8" key="1">
    <citation type="submission" date="2021-08" db="EMBL/GenBank/DDBJ databases">
        <title>Whole genome sequencing of non-tuberculosis mycobacteria type-strains.</title>
        <authorList>
            <person name="Igarashi Y."/>
            <person name="Osugi A."/>
            <person name="Mitarai S."/>
        </authorList>
    </citation>
    <scope>NUCLEOTIDE SEQUENCE</scope>
    <source>
        <strain evidence="8">JCM 30995</strain>
    </source>
</reference>
<proteinExistence type="inferred from homology"/>
<evidence type="ECO:0000259" key="7">
    <source>
        <dbReference type="Pfam" id="PF01850"/>
    </source>
</evidence>
<dbReference type="Pfam" id="PF01850">
    <property type="entry name" value="PIN"/>
    <property type="match status" value="1"/>
</dbReference>
<dbReference type="GO" id="GO:0004540">
    <property type="term" value="F:RNA nuclease activity"/>
    <property type="evidence" value="ECO:0007669"/>
    <property type="project" value="InterPro"/>
</dbReference>
<evidence type="ECO:0000256" key="6">
    <source>
        <dbReference type="HAMAP-Rule" id="MF_00265"/>
    </source>
</evidence>
<dbReference type="SUPFAM" id="SSF88723">
    <property type="entry name" value="PIN domain-like"/>
    <property type="match status" value="1"/>
</dbReference>
<dbReference type="Gene3D" id="3.40.50.1010">
    <property type="entry name" value="5'-nuclease"/>
    <property type="match status" value="1"/>
</dbReference>
<evidence type="ECO:0000256" key="1">
    <source>
        <dbReference type="ARBA" id="ARBA00022649"/>
    </source>
</evidence>
<dbReference type="AlphaFoldDB" id="A0A9X7WIY2"/>
<feature type="binding site" evidence="6">
    <location>
        <position position="5"/>
    </location>
    <ligand>
        <name>Mg(2+)</name>
        <dbReference type="ChEBI" id="CHEBI:18420"/>
    </ligand>
</feature>
<accession>A0A9X7WIY2</accession>
<keyword evidence="4 6" id="KW-0378">Hydrolase</keyword>
<dbReference type="GO" id="GO:0090729">
    <property type="term" value="F:toxin activity"/>
    <property type="evidence" value="ECO:0007669"/>
    <property type="project" value="UniProtKB-KW"/>
</dbReference>
<dbReference type="RefSeq" id="WP_220695603.1">
    <property type="nucleotide sequence ID" value="NZ_CP080997.1"/>
</dbReference>
<protein>
    <recommendedName>
        <fullName evidence="6">Ribonuclease VapC</fullName>
        <shortName evidence="6">RNase VapC</shortName>
        <ecNumber evidence="6">3.1.-.-</ecNumber>
    </recommendedName>
    <alternativeName>
        <fullName evidence="6">Toxin VapC</fullName>
    </alternativeName>
</protein>
<gene>
    <name evidence="6" type="primary">vapC</name>
    <name evidence="8" type="ORF">K3U94_03590</name>
</gene>
<keyword evidence="6" id="KW-0800">Toxin</keyword>
<feature type="domain" description="PIN" evidence="7">
    <location>
        <begin position="3"/>
        <end position="99"/>
    </location>
</feature>
<dbReference type="InterPro" id="IPR029060">
    <property type="entry name" value="PIN-like_dom_sf"/>
</dbReference>
<dbReference type="InterPro" id="IPR002716">
    <property type="entry name" value="PIN_dom"/>
</dbReference>
<evidence type="ECO:0000256" key="2">
    <source>
        <dbReference type="ARBA" id="ARBA00022722"/>
    </source>
</evidence>